<accession>A0A7R8WSS4</accession>
<organism evidence="1">
    <name type="scientific">Cyprideis torosa</name>
    <dbReference type="NCBI Taxonomy" id="163714"/>
    <lineage>
        <taxon>Eukaryota</taxon>
        <taxon>Metazoa</taxon>
        <taxon>Ecdysozoa</taxon>
        <taxon>Arthropoda</taxon>
        <taxon>Crustacea</taxon>
        <taxon>Oligostraca</taxon>
        <taxon>Ostracoda</taxon>
        <taxon>Podocopa</taxon>
        <taxon>Podocopida</taxon>
        <taxon>Cytherocopina</taxon>
        <taxon>Cytheroidea</taxon>
        <taxon>Cytherideidae</taxon>
        <taxon>Cyprideis</taxon>
    </lineage>
</organism>
<dbReference type="AlphaFoldDB" id="A0A7R8WSS4"/>
<dbReference type="EMBL" id="OB669204">
    <property type="protein sequence ID" value="CAD7234605.1"/>
    <property type="molecule type" value="Genomic_DNA"/>
</dbReference>
<reference evidence="1" key="1">
    <citation type="submission" date="2020-11" db="EMBL/GenBank/DDBJ databases">
        <authorList>
            <person name="Tran Van P."/>
        </authorList>
    </citation>
    <scope>NUCLEOTIDE SEQUENCE</scope>
</reference>
<gene>
    <name evidence="1" type="ORF">CTOB1V02_LOCUS12421</name>
</gene>
<feature type="non-terminal residue" evidence="1">
    <location>
        <position position="387"/>
    </location>
</feature>
<feature type="non-terminal residue" evidence="1">
    <location>
        <position position="1"/>
    </location>
</feature>
<protein>
    <submittedName>
        <fullName evidence="1">Uncharacterized protein</fullName>
    </submittedName>
</protein>
<proteinExistence type="predicted"/>
<evidence type="ECO:0000313" key="1">
    <source>
        <dbReference type="EMBL" id="CAD7234605.1"/>
    </source>
</evidence>
<name>A0A7R8WSS4_9CRUS</name>
<sequence length="387" mass="42765">NPALGICPCPLLEKSCFPQNPSLGICHCPLLEKPIHDVQSPFLVQFLPSVPAIASCPGDYQSVSYTLRSKVVEACFLVSTDYVRWTDGGDVCGRRNNGSLAEFPSNRKLQRSWRPAFSSPPTTFGGPMEETSVGDGTTDRWLSSLQAGSCRRSRTSSPPCPIQRRTSSGTAHSLLSLVNHEVQPLQIEGLANEVIGSKLHGLNRGFYIAMACDHDNLNMWYQILEPDEQVKIPGVREQKIHDDDIVPMSLNEGQSLPGICSGRHLPFLVAELLDQEAPNCFLVVNHQNRITQDSTHFFIPGNVTQNFAPPPFSLDRFLIKTKFSMPYANKILQGRLRLHHQTSSHIVMKSVEPAGRGLGFLLAGSEVHPGLRKTLQALRYHPQLSGE</sequence>